<evidence type="ECO:0000256" key="3">
    <source>
        <dbReference type="ARBA" id="ARBA00022842"/>
    </source>
</evidence>
<dbReference type="PANTHER" id="PTHR10000:SF8">
    <property type="entry name" value="HAD SUPERFAMILY HYDROLASE-LIKE, TYPE 3"/>
    <property type="match status" value="1"/>
</dbReference>
<dbReference type="NCBIfam" id="TIGR01486">
    <property type="entry name" value="HAD-SF-IIB-MPGP"/>
    <property type="match status" value="1"/>
</dbReference>
<proteinExistence type="predicted"/>
<protein>
    <submittedName>
        <fullName evidence="4">Uncharacterized protein</fullName>
    </submittedName>
</protein>
<dbReference type="SFLD" id="SFLDG01140">
    <property type="entry name" value="C2.B:_Phosphomannomutase_and_P"/>
    <property type="match status" value="1"/>
</dbReference>
<evidence type="ECO:0000313" key="4">
    <source>
        <dbReference type="EMBL" id="SOH04862.1"/>
    </source>
</evidence>
<name>A0A2C9CGM9_KUEST</name>
<dbReference type="GO" id="GO:0000287">
    <property type="term" value="F:magnesium ion binding"/>
    <property type="evidence" value="ECO:0007669"/>
    <property type="project" value="TreeGrafter"/>
</dbReference>
<evidence type="ECO:0000313" key="5">
    <source>
        <dbReference type="Proteomes" id="UP000221734"/>
    </source>
</evidence>
<dbReference type="InterPro" id="IPR023214">
    <property type="entry name" value="HAD_sf"/>
</dbReference>
<dbReference type="GO" id="GO:0051479">
    <property type="term" value="P:mannosylglycerate biosynthetic process"/>
    <property type="evidence" value="ECO:0007669"/>
    <property type="project" value="InterPro"/>
</dbReference>
<evidence type="ECO:0000256" key="2">
    <source>
        <dbReference type="ARBA" id="ARBA00022801"/>
    </source>
</evidence>
<organism evidence="4 5">
    <name type="scientific">Kuenenia stuttgartiensis</name>
    <dbReference type="NCBI Taxonomy" id="174633"/>
    <lineage>
        <taxon>Bacteria</taxon>
        <taxon>Pseudomonadati</taxon>
        <taxon>Planctomycetota</taxon>
        <taxon>Candidatus Brocadiia</taxon>
        <taxon>Candidatus Brocadiales</taxon>
        <taxon>Candidatus Brocadiaceae</taxon>
        <taxon>Candidatus Kuenenia</taxon>
    </lineage>
</organism>
<dbReference type="Gene3D" id="3.40.50.1000">
    <property type="entry name" value="HAD superfamily/HAD-like"/>
    <property type="match status" value="1"/>
</dbReference>
<keyword evidence="2" id="KW-0378">Hydrolase</keyword>
<dbReference type="InterPro" id="IPR036412">
    <property type="entry name" value="HAD-like_sf"/>
</dbReference>
<dbReference type="Gene3D" id="3.30.980.20">
    <property type="entry name" value="Putative mannosyl-3-phosphoglycerate phosphatase, domain 2"/>
    <property type="match status" value="1"/>
</dbReference>
<keyword evidence="5" id="KW-1185">Reference proteome</keyword>
<dbReference type="NCBIfam" id="TIGR01484">
    <property type="entry name" value="HAD-SF-IIB"/>
    <property type="match status" value="1"/>
</dbReference>
<sequence>MKYIIITDLDGTLLDHTTYSFEKAKEALALVRARNIPVVICTSKTQAEIEVYREKLDNKDPFIPENGGAIIIPDGYFKSVIDKKNGNYSIVRLGTPYKEIVAALHKIRESCGIAITGFSDLTPGKISAITGIDISSAIRAKQRLYSEPIFIESGHENINKIKKIFNALGFNFMEGGRFHHIFSLNTDKGKAVRMLINMYCDHYHDQIRTIGIGDSHIDLPMLAAVDVPVIVRKKTGDYDKRIQLPNLVYADGIGPAGWNREILRIFEDL</sequence>
<dbReference type="SUPFAM" id="SSF56784">
    <property type="entry name" value="HAD-like"/>
    <property type="match status" value="1"/>
</dbReference>
<dbReference type="CDD" id="cd07507">
    <property type="entry name" value="HAD_Pase"/>
    <property type="match status" value="1"/>
</dbReference>
<keyword evidence="1" id="KW-0479">Metal-binding</keyword>
<dbReference type="GO" id="GO:0050531">
    <property type="term" value="F:mannosyl-3-phosphoglycerate phosphatase activity"/>
    <property type="evidence" value="ECO:0007669"/>
    <property type="project" value="InterPro"/>
</dbReference>
<dbReference type="PANTHER" id="PTHR10000">
    <property type="entry name" value="PHOSPHOSERINE PHOSPHATASE"/>
    <property type="match status" value="1"/>
</dbReference>
<dbReference type="AlphaFoldDB" id="A0A2C9CGM9"/>
<reference evidence="5" key="1">
    <citation type="submission" date="2017-10" db="EMBL/GenBank/DDBJ databases">
        <authorList>
            <person name="Frank J."/>
        </authorList>
    </citation>
    <scope>NUCLEOTIDE SEQUENCE [LARGE SCALE GENOMIC DNA]</scope>
</reference>
<dbReference type="InterPro" id="IPR006379">
    <property type="entry name" value="HAD-SF_hydro_IIB"/>
</dbReference>
<dbReference type="SFLD" id="SFLDG01142">
    <property type="entry name" value="C2.B.2:_Mannosyl-3-phosphoglyc"/>
    <property type="match status" value="1"/>
</dbReference>
<dbReference type="Pfam" id="PF08282">
    <property type="entry name" value="Hydrolase_3"/>
    <property type="match status" value="1"/>
</dbReference>
<accession>A0A2C9CGM9</accession>
<dbReference type="SFLD" id="SFLDS00003">
    <property type="entry name" value="Haloacid_Dehalogenase"/>
    <property type="match status" value="1"/>
</dbReference>
<dbReference type="EMBL" id="LT934425">
    <property type="protein sequence ID" value="SOH04862.1"/>
    <property type="molecule type" value="Genomic_DNA"/>
</dbReference>
<dbReference type="InterPro" id="IPR006381">
    <property type="entry name" value="HAD-SF-IIB-MPGP"/>
</dbReference>
<keyword evidence="3" id="KW-0460">Magnesium</keyword>
<gene>
    <name evidence="4" type="primary">mpgP</name>
    <name evidence="4" type="ORF">KSMBR1_2374</name>
</gene>
<evidence type="ECO:0000256" key="1">
    <source>
        <dbReference type="ARBA" id="ARBA00022723"/>
    </source>
</evidence>
<dbReference type="OrthoDB" id="193379at2"/>
<dbReference type="RefSeq" id="WP_099325526.1">
    <property type="nucleotide sequence ID" value="NZ_LT934425.1"/>
</dbReference>
<dbReference type="Proteomes" id="UP000221734">
    <property type="component" value="Chromosome Kuenenia_stuttgartiensis_MBR1"/>
</dbReference>
<dbReference type="GO" id="GO:0005829">
    <property type="term" value="C:cytosol"/>
    <property type="evidence" value="ECO:0007669"/>
    <property type="project" value="TreeGrafter"/>
</dbReference>
<dbReference type="KEGG" id="kst:KSMBR1_2374"/>